<reference evidence="2 3" key="1">
    <citation type="journal article" date="2023" name="Plants (Basel)">
        <title>Bridging the Gap: Combining Genomics and Transcriptomics Approaches to Understand Stylosanthes scabra, an Orphan Legume from the Brazilian Caatinga.</title>
        <authorList>
            <person name="Ferreira-Neto J.R.C."/>
            <person name="da Silva M.D."/>
            <person name="Binneck E."/>
            <person name="de Melo N.F."/>
            <person name="da Silva R.H."/>
            <person name="de Melo A.L.T.M."/>
            <person name="Pandolfi V."/>
            <person name="Bustamante F.O."/>
            <person name="Brasileiro-Vidal A.C."/>
            <person name="Benko-Iseppon A.M."/>
        </authorList>
    </citation>
    <scope>NUCLEOTIDE SEQUENCE [LARGE SCALE GENOMIC DNA]</scope>
    <source>
        <tissue evidence="2">Leaves</tissue>
    </source>
</reference>
<feature type="region of interest" description="Disordered" evidence="1">
    <location>
        <begin position="1"/>
        <end position="25"/>
    </location>
</feature>
<evidence type="ECO:0000313" key="3">
    <source>
        <dbReference type="Proteomes" id="UP001341840"/>
    </source>
</evidence>
<accession>A0ABU6YHS9</accession>
<organism evidence="2 3">
    <name type="scientific">Stylosanthes scabra</name>
    <dbReference type="NCBI Taxonomy" id="79078"/>
    <lineage>
        <taxon>Eukaryota</taxon>
        <taxon>Viridiplantae</taxon>
        <taxon>Streptophyta</taxon>
        <taxon>Embryophyta</taxon>
        <taxon>Tracheophyta</taxon>
        <taxon>Spermatophyta</taxon>
        <taxon>Magnoliopsida</taxon>
        <taxon>eudicotyledons</taxon>
        <taxon>Gunneridae</taxon>
        <taxon>Pentapetalae</taxon>
        <taxon>rosids</taxon>
        <taxon>fabids</taxon>
        <taxon>Fabales</taxon>
        <taxon>Fabaceae</taxon>
        <taxon>Papilionoideae</taxon>
        <taxon>50 kb inversion clade</taxon>
        <taxon>dalbergioids sensu lato</taxon>
        <taxon>Dalbergieae</taxon>
        <taxon>Pterocarpus clade</taxon>
        <taxon>Stylosanthes</taxon>
    </lineage>
</organism>
<comment type="caution">
    <text evidence="2">The sequence shown here is derived from an EMBL/GenBank/DDBJ whole genome shotgun (WGS) entry which is preliminary data.</text>
</comment>
<name>A0ABU6YHS9_9FABA</name>
<protein>
    <submittedName>
        <fullName evidence="2">Uncharacterized protein</fullName>
    </submittedName>
</protein>
<sequence>MRYLGSTSGSTSKKRHISNKATTTGNSEIMSVTKTLTSNDVEATRLYVAAKFTLTMAKVGINTTWYVIGPSINGFVKNFRFKLLPSLGRETELKLEDNGKDSVKHIASGKEDP</sequence>
<feature type="compositionally biased region" description="Polar residues" evidence="1">
    <location>
        <begin position="1"/>
        <end position="11"/>
    </location>
</feature>
<gene>
    <name evidence="2" type="ORF">PIB30_044841</name>
</gene>
<proteinExistence type="predicted"/>
<dbReference type="Proteomes" id="UP001341840">
    <property type="component" value="Unassembled WGS sequence"/>
</dbReference>
<dbReference type="EMBL" id="JASCZI010241925">
    <property type="protein sequence ID" value="MED6208413.1"/>
    <property type="molecule type" value="Genomic_DNA"/>
</dbReference>
<evidence type="ECO:0000256" key="1">
    <source>
        <dbReference type="SAM" id="MobiDB-lite"/>
    </source>
</evidence>
<keyword evidence="3" id="KW-1185">Reference proteome</keyword>
<evidence type="ECO:0000313" key="2">
    <source>
        <dbReference type="EMBL" id="MED6208413.1"/>
    </source>
</evidence>